<feature type="non-terminal residue" evidence="1">
    <location>
        <position position="1"/>
    </location>
</feature>
<reference evidence="1" key="1">
    <citation type="submission" date="2015-04" db="EMBL/GenBank/DDBJ databases">
        <title>The genome sequence of the plant pathogenic Rhizarian Plasmodiophora brassicae reveals insights in its biotrophic life cycle and the origin of chitin synthesis.</title>
        <authorList>
            <person name="Schwelm A."/>
            <person name="Fogelqvist J."/>
            <person name="Knaust A."/>
            <person name="Julke S."/>
            <person name="Lilja T."/>
            <person name="Dhandapani V."/>
            <person name="Bonilla-Rosso G."/>
            <person name="Karlsson M."/>
            <person name="Shevchenko A."/>
            <person name="Choi S.R."/>
            <person name="Kim H.G."/>
            <person name="Park J.Y."/>
            <person name="Lim Y.P."/>
            <person name="Ludwig-Muller J."/>
            <person name="Dixelius C."/>
        </authorList>
    </citation>
    <scope>NUCLEOTIDE SEQUENCE</scope>
    <source>
        <tissue evidence="1">Potato root galls</tissue>
    </source>
</reference>
<organism evidence="1">
    <name type="scientific">Spongospora subterranea</name>
    <dbReference type="NCBI Taxonomy" id="70186"/>
    <lineage>
        <taxon>Eukaryota</taxon>
        <taxon>Sar</taxon>
        <taxon>Rhizaria</taxon>
        <taxon>Endomyxa</taxon>
        <taxon>Phytomyxea</taxon>
        <taxon>Plasmodiophorida</taxon>
        <taxon>Plasmodiophoridae</taxon>
        <taxon>Spongospora</taxon>
    </lineage>
</organism>
<dbReference type="AlphaFoldDB" id="A0A0H5R5K4"/>
<protein>
    <submittedName>
        <fullName evidence="1">Uncharacterized protein</fullName>
    </submittedName>
</protein>
<evidence type="ECO:0000313" key="1">
    <source>
        <dbReference type="EMBL" id="CRZ03464.1"/>
    </source>
</evidence>
<accession>A0A0H5R5K4</accession>
<sequence length="109" mass="12307">ARRMSPRNIQNRESEIASKACSEPVAKCMDSHIVRCGTNVDKYPGSKVDSWPDLTRAGGMFCPGPIASVTKKRRKEGFFAAVRNRQYHLNNPSLDHMNVCTDDVSYEFR</sequence>
<dbReference type="EMBL" id="HACM01003022">
    <property type="protein sequence ID" value="CRZ03464.1"/>
    <property type="molecule type" value="Transcribed_RNA"/>
</dbReference>
<proteinExistence type="predicted"/>
<name>A0A0H5R5K4_9EUKA</name>